<dbReference type="GO" id="GO:0071013">
    <property type="term" value="C:catalytic step 2 spliceosome"/>
    <property type="evidence" value="ECO:0007669"/>
    <property type="project" value="TreeGrafter"/>
</dbReference>
<evidence type="ECO:0000256" key="2">
    <source>
        <dbReference type="ARBA" id="ARBA00009072"/>
    </source>
</evidence>
<proteinExistence type="inferred from homology"/>
<gene>
    <name evidence="5" type="ORF">BGZ97_010500</name>
</gene>
<feature type="region of interest" description="Disordered" evidence="4">
    <location>
        <begin position="254"/>
        <end position="280"/>
    </location>
</feature>
<feature type="compositionally biased region" description="Polar residues" evidence="4">
    <location>
        <begin position="492"/>
        <end position="501"/>
    </location>
</feature>
<dbReference type="Proteomes" id="UP000823405">
    <property type="component" value="Unassembled WGS sequence"/>
</dbReference>
<name>A0A9P6R9I2_9FUNG</name>
<dbReference type="PANTHER" id="PTHR12940">
    <property type="entry name" value="ES-2 PROTEIN - RELATED"/>
    <property type="match status" value="1"/>
</dbReference>
<keyword evidence="6" id="KW-1185">Reference proteome</keyword>
<dbReference type="EMBL" id="JAAAIN010000545">
    <property type="protein sequence ID" value="KAG0313128.1"/>
    <property type="molecule type" value="Genomic_DNA"/>
</dbReference>
<dbReference type="Pfam" id="PF09751">
    <property type="entry name" value="Es2"/>
    <property type="match status" value="1"/>
</dbReference>
<dbReference type="PANTHER" id="PTHR12940:SF0">
    <property type="entry name" value="SPLICING FACTOR ESS-2 HOMOLOG"/>
    <property type="match status" value="1"/>
</dbReference>
<dbReference type="OrthoDB" id="19679at2759"/>
<evidence type="ECO:0000256" key="4">
    <source>
        <dbReference type="SAM" id="MobiDB-lite"/>
    </source>
</evidence>
<feature type="region of interest" description="Disordered" evidence="4">
    <location>
        <begin position="117"/>
        <end position="192"/>
    </location>
</feature>
<reference evidence="5" key="1">
    <citation type="journal article" date="2020" name="Fungal Divers.">
        <title>Resolving the Mortierellaceae phylogeny through synthesis of multi-gene phylogenetics and phylogenomics.</title>
        <authorList>
            <person name="Vandepol N."/>
            <person name="Liber J."/>
            <person name="Desiro A."/>
            <person name="Na H."/>
            <person name="Kennedy M."/>
            <person name="Barry K."/>
            <person name="Grigoriev I.V."/>
            <person name="Miller A.N."/>
            <person name="O'Donnell K."/>
            <person name="Stajich J.E."/>
            <person name="Bonito G."/>
        </authorList>
    </citation>
    <scope>NUCLEOTIDE SEQUENCE</scope>
    <source>
        <strain evidence="5">NVP60</strain>
    </source>
</reference>
<protein>
    <submittedName>
        <fullName evidence="5">Uncharacterized protein</fullName>
    </submittedName>
</protein>
<feature type="region of interest" description="Disordered" evidence="4">
    <location>
        <begin position="461"/>
        <end position="507"/>
    </location>
</feature>
<evidence type="ECO:0000256" key="1">
    <source>
        <dbReference type="ARBA" id="ARBA00004123"/>
    </source>
</evidence>
<comment type="caution">
    <text evidence="5">The sequence shown here is derived from an EMBL/GenBank/DDBJ whole genome shotgun (WGS) entry which is preliminary data.</text>
</comment>
<evidence type="ECO:0000313" key="5">
    <source>
        <dbReference type="EMBL" id="KAG0313128.1"/>
    </source>
</evidence>
<comment type="similarity">
    <text evidence="2">Belongs to the ESS2 family.</text>
</comment>
<dbReference type="InterPro" id="IPR019148">
    <property type="entry name" value="Nuclear_protein_DGCR14_ESS-2"/>
</dbReference>
<dbReference type="AlphaFoldDB" id="A0A9P6R9I2"/>
<evidence type="ECO:0000256" key="3">
    <source>
        <dbReference type="ARBA" id="ARBA00023242"/>
    </source>
</evidence>
<comment type="subcellular location">
    <subcellularLocation>
        <location evidence="1">Nucleus</location>
    </subcellularLocation>
</comment>
<accession>A0A9P6R9I2</accession>
<feature type="compositionally biased region" description="Polar residues" evidence="4">
    <location>
        <begin position="530"/>
        <end position="550"/>
    </location>
</feature>
<keyword evidence="3" id="KW-0539">Nucleus</keyword>
<organism evidence="5 6">
    <name type="scientific">Linnemannia gamsii</name>
    <dbReference type="NCBI Taxonomy" id="64522"/>
    <lineage>
        <taxon>Eukaryota</taxon>
        <taxon>Fungi</taxon>
        <taxon>Fungi incertae sedis</taxon>
        <taxon>Mucoromycota</taxon>
        <taxon>Mortierellomycotina</taxon>
        <taxon>Mortierellomycetes</taxon>
        <taxon>Mortierellales</taxon>
        <taxon>Mortierellaceae</taxon>
        <taxon>Linnemannia</taxon>
    </lineage>
</organism>
<evidence type="ECO:0000313" key="6">
    <source>
        <dbReference type="Proteomes" id="UP000823405"/>
    </source>
</evidence>
<feature type="region of interest" description="Disordered" evidence="4">
    <location>
        <begin position="1"/>
        <end position="33"/>
    </location>
</feature>
<feature type="region of interest" description="Disordered" evidence="4">
    <location>
        <begin position="523"/>
        <end position="553"/>
    </location>
</feature>
<sequence length="858" mass="93459">MSSQAVANPNNNPTTTTTTTVAKVTTGSGSTSTALARTRPVYKSNIPAPAPQVILEEDDYIEALSKIIERDFFPDLARLKRQHAYLDAVEQNDLERIQAAARDLAGNDTPLAKRRLKTPARTPRFDRAGLPNESWTPARMDGAQATPSWGDHEPSTPAFPGGPIDTPVTDTPSQSKLMRKNEEETAQDTIDTSLSLDQFQMRYTSEDNASFNEIIEKINAQKKEKYKWLYDQEKKSIRLLENGSNNQEQRLLREAGENGGGSSSSQALVRVGDGDKQDGPSKLELALADNRSGVVSTWEYKAKNSLMYAPEGLGTTLDEKSIRGNPKEIIHRNTSFQGQDLLIVNQTAAAKFDPAPYMKNNVTDSPKVAGFGFVSSTPSPSMSVMGDDPEMMTWGTIEDEPLLISSGVQLSGPSPFKLPPTPRRELIAQKLSEKASKSFRAGSSLRAKVFASPSASALAQYRESMGGTTPTPRFNSPYGVSSPAPYNKTPGGPNSQPTRLGSPNPRARAEMLSPAARSLLDKARNKRGTDQQLRSSYGNATPGSSSTLRQGSEDLPPAIQTFFQPLANLCNTTLDAWKFQEQNLTKLIDHLQARTKRQNEVLVKARTELLNMKAMKRAHSTTSNVGGNSHGGRINMTPRLPTTRISLLSHQQPAFISPRLTLIHQPNGVLQSPRRPPSVHAVHQIAQPRYQTTGAAAHQLHGVALQQGPGTGDHIAAVPGGQHGYGYQQGPMPVQTLNEGHVYPVSQTMWPRADLAPGLLQVGVGYSATPGTGPVLGGDIAGVAQDPLIRMRGSASTARTTWQQQQQQQQQIRQQQLQQQQHLQQQQQLRQQAQPRYGYPMAAGSAVPHPVVMRTQHG</sequence>